<gene>
    <name evidence="6" type="ORF">GON04_20065</name>
</gene>
<organism evidence="6 7">
    <name type="scientific">Ramlibacter pinisoli</name>
    <dbReference type="NCBI Taxonomy" id="2682844"/>
    <lineage>
        <taxon>Bacteria</taxon>
        <taxon>Pseudomonadati</taxon>
        <taxon>Pseudomonadota</taxon>
        <taxon>Betaproteobacteria</taxon>
        <taxon>Burkholderiales</taxon>
        <taxon>Comamonadaceae</taxon>
        <taxon>Ramlibacter</taxon>
    </lineage>
</organism>
<keyword evidence="3 4" id="KW-0443">Lipid metabolism</keyword>
<feature type="active site" description="Proton acceptor" evidence="4">
    <location>
        <position position="198"/>
    </location>
</feature>
<keyword evidence="7" id="KW-1185">Reference proteome</keyword>
<dbReference type="SUPFAM" id="SSF52151">
    <property type="entry name" value="FabD/lysophospholipase-like"/>
    <property type="match status" value="1"/>
</dbReference>
<dbReference type="GO" id="GO:0016042">
    <property type="term" value="P:lipid catabolic process"/>
    <property type="evidence" value="ECO:0007669"/>
    <property type="project" value="UniProtKB-UniRule"/>
</dbReference>
<evidence type="ECO:0000313" key="6">
    <source>
        <dbReference type="EMBL" id="MVQ31764.1"/>
    </source>
</evidence>
<dbReference type="Proteomes" id="UP000469385">
    <property type="component" value="Unassembled WGS sequence"/>
</dbReference>
<dbReference type="AlphaFoldDB" id="A0A6N8IXQ2"/>
<sequence length="366" mass="40514">MSSQVVLVFQGGGALGAYQAGVYEAMHERGIEPDWVIGTSIGAINAAIIAGNRPEHRLARLHAFWDGVQKSSPLDSFLRLWPGASGYFGNVETIVHGIPGFFAPNPASWVGMHFPLGVEGAAYYSTEQLRSTLASLVDFELVRACRPRLTVGAVNVRTGAMRYFDSRKEALAPDHVMASGALPPAFPAIRIDGEPYWDGGIYSNTPIEAVLEDTPRRDSVIFSVNVWRPQGDEPDTIWRVIGRQKDIQYASRADSHIEKQKQLHRLRHVIRELGKQLPPARLRSAEVKDLMAWGCGTTMHVVRLLAPGLDGEDHTKDIDFTAEGIRSRWMAGYSDTLRAIDRRPWEGHEDAIEGVIVHEPGRAPIR</sequence>
<dbReference type="PANTHER" id="PTHR14226:SF57">
    <property type="entry name" value="BLR7027 PROTEIN"/>
    <property type="match status" value="1"/>
</dbReference>
<dbReference type="InterPro" id="IPR002641">
    <property type="entry name" value="PNPLA_dom"/>
</dbReference>
<comment type="caution">
    <text evidence="6">The sequence shown here is derived from an EMBL/GenBank/DDBJ whole genome shotgun (WGS) entry which is preliminary data.</text>
</comment>
<dbReference type="Pfam" id="PF01734">
    <property type="entry name" value="Patatin"/>
    <property type="match status" value="1"/>
</dbReference>
<dbReference type="CDD" id="cd07209">
    <property type="entry name" value="Pat_hypo_Ecoli_Z1214_like"/>
    <property type="match status" value="1"/>
</dbReference>
<feature type="active site" description="Nucleophile" evidence="4">
    <location>
        <position position="40"/>
    </location>
</feature>
<evidence type="ECO:0000256" key="2">
    <source>
        <dbReference type="ARBA" id="ARBA00022963"/>
    </source>
</evidence>
<dbReference type="GO" id="GO:0016787">
    <property type="term" value="F:hydrolase activity"/>
    <property type="evidence" value="ECO:0007669"/>
    <property type="project" value="UniProtKB-UniRule"/>
</dbReference>
<feature type="short sequence motif" description="DGA/G" evidence="4">
    <location>
        <begin position="198"/>
        <end position="200"/>
    </location>
</feature>
<accession>A0A6N8IXQ2</accession>
<keyword evidence="1 4" id="KW-0378">Hydrolase</keyword>
<proteinExistence type="predicted"/>
<evidence type="ECO:0000259" key="5">
    <source>
        <dbReference type="PROSITE" id="PS51635"/>
    </source>
</evidence>
<feature type="short sequence motif" description="GXSXG" evidence="4">
    <location>
        <begin position="38"/>
        <end position="42"/>
    </location>
</feature>
<name>A0A6N8IXQ2_9BURK</name>
<dbReference type="PANTHER" id="PTHR14226">
    <property type="entry name" value="NEUROPATHY TARGET ESTERASE/SWISS CHEESE D.MELANOGASTER"/>
    <property type="match status" value="1"/>
</dbReference>
<dbReference type="PROSITE" id="PS51635">
    <property type="entry name" value="PNPLA"/>
    <property type="match status" value="1"/>
</dbReference>
<evidence type="ECO:0000313" key="7">
    <source>
        <dbReference type="Proteomes" id="UP000469385"/>
    </source>
</evidence>
<protein>
    <submittedName>
        <fullName evidence="6">Patatin-like phospholipase family protein</fullName>
    </submittedName>
</protein>
<evidence type="ECO:0000256" key="3">
    <source>
        <dbReference type="ARBA" id="ARBA00023098"/>
    </source>
</evidence>
<dbReference type="Pfam" id="PF12536">
    <property type="entry name" value="DUF3734"/>
    <property type="match status" value="1"/>
</dbReference>
<keyword evidence="2 4" id="KW-0442">Lipid degradation</keyword>
<feature type="domain" description="PNPLA" evidence="5">
    <location>
        <begin position="7"/>
        <end position="211"/>
    </location>
</feature>
<dbReference type="InterPro" id="IPR050301">
    <property type="entry name" value="NTE"/>
</dbReference>
<reference evidence="6 7" key="1">
    <citation type="submission" date="2019-12" db="EMBL/GenBank/DDBJ databases">
        <authorList>
            <person name="Huq M.A."/>
        </authorList>
    </citation>
    <scope>NUCLEOTIDE SEQUENCE [LARGE SCALE GENOMIC DNA]</scope>
    <source>
        <strain evidence="6 7">MAH-25</strain>
    </source>
</reference>
<dbReference type="InterPro" id="IPR016035">
    <property type="entry name" value="Acyl_Trfase/lysoPLipase"/>
</dbReference>
<feature type="short sequence motif" description="GXGXXG" evidence="4">
    <location>
        <begin position="11"/>
        <end position="16"/>
    </location>
</feature>
<dbReference type="EMBL" id="WSEL01000009">
    <property type="protein sequence ID" value="MVQ31764.1"/>
    <property type="molecule type" value="Genomic_DNA"/>
</dbReference>
<dbReference type="InterPro" id="IPR021095">
    <property type="entry name" value="DUF3734"/>
</dbReference>
<evidence type="ECO:0000256" key="4">
    <source>
        <dbReference type="PROSITE-ProRule" id="PRU01161"/>
    </source>
</evidence>
<dbReference type="Gene3D" id="3.40.1090.10">
    <property type="entry name" value="Cytosolic phospholipase A2 catalytic domain"/>
    <property type="match status" value="2"/>
</dbReference>
<evidence type="ECO:0000256" key="1">
    <source>
        <dbReference type="ARBA" id="ARBA00022801"/>
    </source>
</evidence>